<dbReference type="InterPro" id="IPR012259">
    <property type="entry name" value="DHFR"/>
</dbReference>
<dbReference type="Proteomes" id="UP001169574">
    <property type="component" value="Unassembled WGS sequence"/>
</dbReference>
<accession>A0AAN4JGT6</accession>
<dbReference type="EMBL" id="ABLGCN030000101">
    <property type="protein sequence ID" value="EMM7461276.1"/>
    <property type="molecule type" value="Genomic_DNA"/>
</dbReference>
<dbReference type="GO" id="GO:0046452">
    <property type="term" value="P:dihydrofolate metabolic process"/>
    <property type="evidence" value="ECO:0007669"/>
    <property type="project" value="TreeGrafter"/>
</dbReference>
<evidence type="ECO:0000256" key="8">
    <source>
        <dbReference type="PIRNR" id="PIRNR000194"/>
    </source>
</evidence>
<dbReference type="NCBIfam" id="NF000006">
    <property type="entry name" value="trim_DfrA26"/>
    <property type="match status" value="1"/>
</dbReference>
<dbReference type="SUPFAM" id="SSF53597">
    <property type="entry name" value="Dihydrofolate reductase-like"/>
    <property type="match status" value="1"/>
</dbReference>
<feature type="domain" description="DHFR" evidence="10">
    <location>
        <begin position="18"/>
        <end position="182"/>
    </location>
</feature>
<dbReference type="PANTHER" id="PTHR48069:SF3">
    <property type="entry name" value="DIHYDROFOLATE REDUCTASE"/>
    <property type="match status" value="1"/>
</dbReference>
<dbReference type="InterPro" id="IPR024072">
    <property type="entry name" value="DHFR-like_dom_sf"/>
</dbReference>
<dbReference type="CDD" id="cd00209">
    <property type="entry name" value="DHFR"/>
    <property type="match status" value="1"/>
</dbReference>
<evidence type="ECO:0000256" key="4">
    <source>
        <dbReference type="ARBA" id="ARBA00022563"/>
    </source>
</evidence>
<dbReference type="GO" id="GO:0005829">
    <property type="term" value="C:cytosol"/>
    <property type="evidence" value="ECO:0007669"/>
    <property type="project" value="TreeGrafter"/>
</dbReference>
<evidence type="ECO:0000313" key="13">
    <source>
        <dbReference type="Proteomes" id="UP001169574"/>
    </source>
</evidence>
<dbReference type="Pfam" id="PF00186">
    <property type="entry name" value="DHFR_1"/>
    <property type="match status" value="1"/>
</dbReference>
<keyword evidence="4 8" id="KW-0554">One-carbon metabolism</keyword>
<dbReference type="PANTHER" id="PTHR48069">
    <property type="entry name" value="DIHYDROFOLATE REDUCTASE"/>
    <property type="match status" value="1"/>
</dbReference>
<evidence type="ECO:0000313" key="12">
    <source>
        <dbReference type="EMBL" id="EMM7461276.1"/>
    </source>
</evidence>
<evidence type="ECO:0000256" key="6">
    <source>
        <dbReference type="ARBA" id="ARBA00023002"/>
    </source>
</evidence>
<evidence type="ECO:0000256" key="7">
    <source>
        <dbReference type="ARBA" id="ARBA00025067"/>
    </source>
</evidence>
<comment type="pathway">
    <text evidence="1 8">Cofactor biosynthesis; tetrahydrofolate biosynthesis; 5,6,7,8-tetrahydrofolate from 7,8-dihydrofolate: step 1/1.</text>
</comment>
<dbReference type="CARD" id="ARO:3002857">
    <property type="molecule name" value="dfrA26"/>
    <property type="mechanism identifier" value="ARO:0001002"/>
    <property type="mechanism name" value="antibiotic target replacement"/>
</dbReference>
<dbReference type="AlphaFoldDB" id="A0AAN4JGT6"/>
<comment type="catalytic activity">
    <reaction evidence="8">
        <text>(6S)-5,6,7,8-tetrahydrofolate + NADP(+) = 7,8-dihydrofolate + NADPH + H(+)</text>
        <dbReference type="Rhea" id="RHEA:15009"/>
        <dbReference type="ChEBI" id="CHEBI:15378"/>
        <dbReference type="ChEBI" id="CHEBI:57451"/>
        <dbReference type="ChEBI" id="CHEBI:57453"/>
        <dbReference type="ChEBI" id="CHEBI:57783"/>
        <dbReference type="ChEBI" id="CHEBI:58349"/>
        <dbReference type="EC" id="1.5.1.3"/>
    </reaction>
</comment>
<evidence type="ECO:0000256" key="9">
    <source>
        <dbReference type="RuleBase" id="RU004474"/>
    </source>
</evidence>
<comment type="similarity">
    <text evidence="2 8 9">Belongs to the dihydrofolate reductase family.</text>
</comment>
<dbReference type="InterPro" id="IPR017925">
    <property type="entry name" value="DHFR_CS"/>
</dbReference>
<comment type="caution">
    <text evidence="12">The sequence shown here is derived from an EMBL/GenBank/DDBJ whole genome shotgun (WGS) entry which is preliminary data.</text>
</comment>
<dbReference type="FunFam" id="3.40.430.10:FF:000001">
    <property type="entry name" value="Dihydrofolate reductase"/>
    <property type="match status" value="1"/>
</dbReference>
<dbReference type="PRINTS" id="PR00070">
    <property type="entry name" value="DHFR"/>
</dbReference>
<dbReference type="GO" id="GO:0046655">
    <property type="term" value="P:folic acid metabolic process"/>
    <property type="evidence" value="ECO:0007669"/>
    <property type="project" value="TreeGrafter"/>
</dbReference>
<dbReference type="PROSITE" id="PS51330">
    <property type="entry name" value="DHFR_2"/>
    <property type="match status" value="1"/>
</dbReference>
<comment type="function">
    <text evidence="7 8">Key enzyme in folate metabolism. Catalyzes an essential reaction for de novo glycine and purine synthesis, and for DNA precursor synthesis.</text>
</comment>
<organism evidence="12 13">
    <name type="scientific">Citrobacter freundii</name>
    <dbReference type="NCBI Taxonomy" id="546"/>
    <lineage>
        <taxon>Bacteria</taxon>
        <taxon>Pseudomonadati</taxon>
        <taxon>Pseudomonadota</taxon>
        <taxon>Gammaproteobacteria</taxon>
        <taxon>Enterobacterales</taxon>
        <taxon>Enterobacteriaceae</taxon>
        <taxon>Citrobacter</taxon>
        <taxon>Citrobacter freundii complex</taxon>
    </lineage>
</organism>
<evidence type="ECO:0000313" key="11">
    <source>
        <dbReference type="EMBL" id="EMM7461203.1"/>
    </source>
</evidence>
<sequence length="183" mass="20356">MADEEYDPLLDDDMEDAKVAVIAARAQNGCIGRHGKLPWKLPGDLKYFRERTWGKPIIMGRKTWESLNGALPGRTNIVVTRQQGYEAEGARVVDSIEEAISLAQSIALIEAVDEIMVLGGGEIYTQALPQADILYLTEVHASVDGDAFFPDVDLSQYQETQRQDFEPSGGNPYPFSFVVYQRT</sequence>
<dbReference type="EC" id="1.5.1.3" evidence="3 8"/>
<dbReference type="PIRSF" id="PIRSF000194">
    <property type="entry name" value="DHFR"/>
    <property type="match status" value="1"/>
</dbReference>
<dbReference type="PROSITE" id="PS00075">
    <property type="entry name" value="DHFR_1"/>
    <property type="match status" value="1"/>
</dbReference>
<evidence type="ECO:0000256" key="1">
    <source>
        <dbReference type="ARBA" id="ARBA00004903"/>
    </source>
</evidence>
<dbReference type="Gene3D" id="3.40.430.10">
    <property type="entry name" value="Dihydrofolate Reductase, subunit A"/>
    <property type="match status" value="1"/>
</dbReference>
<evidence type="ECO:0000256" key="5">
    <source>
        <dbReference type="ARBA" id="ARBA00022857"/>
    </source>
</evidence>
<evidence type="ECO:0000256" key="3">
    <source>
        <dbReference type="ARBA" id="ARBA00012856"/>
    </source>
</evidence>
<dbReference type="GO" id="GO:0070401">
    <property type="term" value="F:NADP+ binding"/>
    <property type="evidence" value="ECO:0007669"/>
    <property type="project" value="UniProtKB-ARBA"/>
</dbReference>
<keyword evidence="6 8" id="KW-0560">Oxidoreductase</keyword>
<reference evidence="12" key="1">
    <citation type="submission" date="2024-02" db="EMBL/GenBank/DDBJ databases">
        <authorList>
            <consortium name="Clinical and Environmental Microbiology Branch: Whole genome sequencing antimicrobial resistance pathogens in the healthcare setting"/>
        </authorList>
    </citation>
    <scope>NUCLEOTIDE SEQUENCE</scope>
    <source>
        <strain evidence="12">Whole organism</strain>
    </source>
</reference>
<dbReference type="EMBL" id="ABLGCN030000084">
    <property type="protein sequence ID" value="EMM7461203.1"/>
    <property type="molecule type" value="Genomic_DNA"/>
</dbReference>
<evidence type="ECO:0000259" key="10">
    <source>
        <dbReference type="PROSITE" id="PS51330"/>
    </source>
</evidence>
<dbReference type="InterPro" id="IPR001796">
    <property type="entry name" value="DHFR_dom"/>
</dbReference>
<dbReference type="GO" id="GO:0046654">
    <property type="term" value="P:tetrahydrofolate biosynthetic process"/>
    <property type="evidence" value="ECO:0007669"/>
    <property type="project" value="InterPro"/>
</dbReference>
<evidence type="ECO:0000256" key="2">
    <source>
        <dbReference type="ARBA" id="ARBA00009539"/>
    </source>
</evidence>
<keyword evidence="5 8" id="KW-0521">NADP</keyword>
<gene>
    <name evidence="12" type="primary">dfrA26</name>
    <name evidence="11" type="ORF">P7U51_005850</name>
    <name evidence="12" type="ORF">P7U51_005928</name>
</gene>
<dbReference type="GO" id="GO:0004146">
    <property type="term" value="F:dihydrofolate reductase activity"/>
    <property type="evidence" value="ECO:0007669"/>
    <property type="project" value="UniProtKB-EC"/>
</dbReference>
<dbReference type="GO" id="GO:0006730">
    <property type="term" value="P:one-carbon metabolic process"/>
    <property type="evidence" value="ECO:0007669"/>
    <property type="project" value="UniProtKB-KW"/>
</dbReference>
<protein>
    <recommendedName>
        <fullName evidence="3 8">Dihydrofolate reductase</fullName>
        <ecNumber evidence="3 8">1.5.1.3</ecNumber>
    </recommendedName>
</protein>
<proteinExistence type="inferred from homology"/>
<dbReference type="RefSeq" id="WP_063844381.1">
    <property type="nucleotide sequence ID" value="NZ_JACOLL010000008.1"/>
</dbReference>
<name>A0AAN4JGT6_CITFR</name>